<dbReference type="OrthoDB" id="5422785at2759"/>
<comment type="caution">
    <text evidence="1">The sequence shown here is derived from an EMBL/GenBank/DDBJ whole genome shotgun (WGS) entry which is preliminary data.</text>
</comment>
<sequence length="181" mass="20521">MRQAMIYTEPVDRSSKREISPVEQFFSELYGVDDYRFESRITEDDEFNRHLLEQNNGEHVPVFSFTSPHGIRFHPATVYNETDGSSFHRFGLPAQAPIGRRAKIYAEYKDSEYFKSGGIDALDPNDINDGNDQYLNTGDYSKMQSELYCADSDLTSKGEFAVQVYDATTQETIGLSTIAPA</sequence>
<keyword evidence="2" id="KW-1185">Reference proteome</keyword>
<organism evidence="1 2">
    <name type="scientific">Teratosphaeria destructans</name>
    <dbReference type="NCBI Taxonomy" id="418781"/>
    <lineage>
        <taxon>Eukaryota</taxon>
        <taxon>Fungi</taxon>
        <taxon>Dikarya</taxon>
        <taxon>Ascomycota</taxon>
        <taxon>Pezizomycotina</taxon>
        <taxon>Dothideomycetes</taxon>
        <taxon>Dothideomycetidae</taxon>
        <taxon>Mycosphaerellales</taxon>
        <taxon>Teratosphaeriaceae</taxon>
        <taxon>Teratosphaeria</taxon>
    </lineage>
</organism>
<dbReference type="EMBL" id="RIBY02001945">
    <property type="protein sequence ID" value="KAH9826867.1"/>
    <property type="molecule type" value="Genomic_DNA"/>
</dbReference>
<reference evidence="1 2" key="2">
    <citation type="journal article" date="2021" name="Curr. Genet.">
        <title>Genetic response to nitrogen starvation in the aggressive Eucalyptus foliar pathogen Teratosphaeria destructans.</title>
        <authorList>
            <person name="Havenga M."/>
            <person name="Wingfield B.D."/>
            <person name="Wingfield M.J."/>
            <person name="Dreyer L.L."/>
            <person name="Roets F."/>
            <person name="Aylward J."/>
        </authorList>
    </citation>
    <scope>NUCLEOTIDE SEQUENCE [LARGE SCALE GENOMIC DNA]</scope>
    <source>
        <strain evidence="1">CMW44962</strain>
    </source>
</reference>
<reference evidence="1 2" key="1">
    <citation type="journal article" date="2018" name="IMA Fungus">
        <title>IMA Genome-F 10: Nine draft genome sequences of Claviceps purpurea s.lat., including C. arundinis, C. humidiphila, and C. cf. spartinae, pseudomolecules for the pitch canker pathogen Fusarium circinatum, draft genome of Davidsoniella eucalypti, Grosmannia galeiformis, Quambalaria eucalypti, and Teratosphaeria destructans.</title>
        <authorList>
            <person name="Wingfield B.D."/>
            <person name="Liu M."/>
            <person name="Nguyen H.D."/>
            <person name="Lane F.A."/>
            <person name="Morgan S.W."/>
            <person name="De Vos L."/>
            <person name="Wilken P.M."/>
            <person name="Duong T.A."/>
            <person name="Aylward J."/>
            <person name="Coetzee M.P."/>
            <person name="Dadej K."/>
            <person name="De Beer Z.W."/>
            <person name="Findlay W."/>
            <person name="Havenga M."/>
            <person name="Kolarik M."/>
            <person name="Menzies J.G."/>
            <person name="Naidoo K."/>
            <person name="Pochopski O."/>
            <person name="Shoukouhi P."/>
            <person name="Santana Q.C."/>
            <person name="Seifert K.A."/>
            <person name="Soal N."/>
            <person name="Steenkamp E.T."/>
            <person name="Tatham C.T."/>
            <person name="van der Nest M.A."/>
            <person name="Wingfield M.J."/>
        </authorList>
    </citation>
    <scope>NUCLEOTIDE SEQUENCE [LARGE SCALE GENOMIC DNA]</scope>
    <source>
        <strain evidence="1">CMW44962</strain>
    </source>
</reference>
<name>A0A9W7W1J4_9PEZI</name>
<accession>A0A9W7W1J4</accession>
<dbReference type="AlphaFoldDB" id="A0A9W7W1J4"/>
<evidence type="ECO:0000313" key="2">
    <source>
        <dbReference type="Proteomes" id="UP001138500"/>
    </source>
</evidence>
<dbReference type="Proteomes" id="UP001138500">
    <property type="component" value="Unassembled WGS sequence"/>
</dbReference>
<gene>
    <name evidence="1" type="ORF">Tdes44962_MAKER03254</name>
</gene>
<protein>
    <submittedName>
        <fullName evidence="1">Uncharacterized protein</fullName>
    </submittedName>
</protein>
<evidence type="ECO:0000313" key="1">
    <source>
        <dbReference type="EMBL" id="KAH9826867.1"/>
    </source>
</evidence>
<proteinExistence type="predicted"/>